<feature type="transmembrane region" description="Helical" evidence="6">
    <location>
        <begin position="79"/>
        <end position="102"/>
    </location>
</feature>
<evidence type="ECO:0000256" key="3">
    <source>
        <dbReference type="ARBA" id="ARBA00022989"/>
    </source>
</evidence>
<dbReference type="InterPro" id="IPR044839">
    <property type="entry name" value="NDR1-like"/>
</dbReference>
<dbReference type="Gene3D" id="2.60.40.1820">
    <property type="match status" value="1"/>
</dbReference>
<reference evidence="8 9" key="1">
    <citation type="submission" date="2018-02" db="EMBL/GenBank/DDBJ databases">
        <title>Draft genome of wild Prunus yedoensis var. nudiflora.</title>
        <authorList>
            <person name="Baek S."/>
            <person name="Kim J.-H."/>
            <person name="Choi K."/>
            <person name="Kim G.-B."/>
            <person name="Cho A."/>
            <person name="Jang H."/>
            <person name="Shin C.-H."/>
            <person name="Yu H.-J."/>
            <person name="Mun J.-H."/>
        </authorList>
    </citation>
    <scope>NUCLEOTIDE SEQUENCE [LARGE SCALE GENOMIC DNA]</scope>
    <source>
        <strain evidence="9">cv. Jeju island</strain>
        <tissue evidence="8">Leaf</tissue>
    </source>
</reference>
<evidence type="ECO:0000256" key="2">
    <source>
        <dbReference type="ARBA" id="ARBA00022692"/>
    </source>
</evidence>
<keyword evidence="9" id="KW-1185">Reference proteome</keyword>
<dbReference type="PANTHER" id="PTHR31234:SF2">
    <property type="entry name" value="OS05G0199100 PROTEIN"/>
    <property type="match status" value="1"/>
</dbReference>
<feature type="region of interest" description="Disordered" evidence="5">
    <location>
        <begin position="1"/>
        <end position="37"/>
    </location>
</feature>
<dbReference type="Proteomes" id="UP000250321">
    <property type="component" value="Unassembled WGS sequence"/>
</dbReference>
<dbReference type="GO" id="GO:0005886">
    <property type="term" value="C:plasma membrane"/>
    <property type="evidence" value="ECO:0007669"/>
    <property type="project" value="TreeGrafter"/>
</dbReference>
<evidence type="ECO:0000256" key="1">
    <source>
        <dbReference type="ARBA" id="ARBA00004167"/>
    </source>
</evidence>
<dbReference type="GO" id="GO:0098542">
    <property type="term" value="P:defense response to other organism"/>
    <property type="evidence" value="ECO:0007669"/>
    <property type="project" value="InterPro"/>
</dbReference>
<dbReference type="SUPFAM" id="SSF117070">
    <property type="entry name" value="LEA14-like"/>
    <property type="match status" value="1"/>
</dbReference>
<comment type="caution">
    <text evidence="8">The sequence shown here is derived from an EMBL/GenBank/DDBJ whole genome shotgun (WGS) entry which is preliminary data.</text>
</comment>
<dbReference type="Pfam" id="PF03168">
    <property type="entry name" value="LEA_2"/>
    <property type="match status" value="1"/>
</dbReference>
<evidence type="ECO:0000256" key="5">
    <source>
        <dbReference type="SAM" id="MobiDB-lite"/>
    </source>
</evidence>
<dbReference type="InterPro" id="IPR004864">
    <property type="entry name" value="LEA_2"/>
</dbReference>
<feature type="compositionally biased region" description="Basic and acidic residues" evidence="5">
    <location>
        <begin position="1"/>
        <end position="12"/>
    </location>
</feature>
<feature type="compositionally biased region" description="Pro residues" evidence="5">
    <location>
        <begin position="24"/>
        <end position="37"/>
    </location>
</feature>
<evidence type="ECO:0000259" key="7">
    <source>
        <dbReference type="Pfam" id="PF03168"/>
    </source>
</evidence>
<evidence type="ECO:0000313" key="9">
    <source>
        <dbReference type="Proteomes" id="UP000250321"/>
    </source>
</evidence>
<accession>A0A314XIK3</accession>
<name>A0A314XIK3_PRUYE</name>
<dbReference type="PANTHER" id="PTHR31234">
    <property type="entry name" value="LATE EMBRYOGENESIS ABUNDANT (LEA) HYDROXYPROLINE-RICH GLYCOPROTEIN FAMILY"/>
    <property type="match status" value="1"/>
</dbReference>
<comment type="subcellular location">
    <subcellularLocation>
        <location evidence="1">Membrane</location>
        <topology evidence="1">Single-pass membrane protein</topology>
    </subcellularLocation>
</comment>
<gene>
    <name evidence="8" type="ORF">Pyn_30413</name>
</gene>
<evidence type="ECO:0000313" key="8">
    <source>
        <dbReference type="EMBL" id="PQP93974.1"/>
    </source>
</evidence>
<keyword evidence="2 6" id="KW-0812">Transmembrane</keyword>
<evidence type="ECO:0000256" key="4">
    <source>
        <dbReference type="ARBA" id="ARBA00023136"/>
    </source>
</evidence>
<keyword evidence="3 6" id="KW-1133">Transmembrane helix</keyword>
<keyword evidence="4 6" id="KW-0472">Membrane</keyword>
<dbReference type="AlphaFoldDB" id="A0A314XIK3"/>
<feature type="compositionally biased region" description="Low complexity" evidence="5">
    <location>
        <begin position="14"/>
        <end position="23"/>
    </location>
</feature>
<dbReference type="OrthoDB" id="1849707at2759"/>
<organism evidence="8 9">
    <name type="scientific">Prunus yedoensis var. nudiflora</name>
    <dbReference type="NCBI Taxonomy" id="2094558"/>
    <lineage>
        <taxon>Eukaryota</taxon>
        <taxon>Viridiplantae</taxon>
        <taxon>Streptophyta</taxon>
        <taxon>Embryophyta</taxon>
        <taxon>Tracheophyta</taxon>
        <taxon>Spermatophyta</taxon>
        <taxon>Magnoliopsida</taxon>
        <taxon>eudicotyledons</taxon>
        <taxon>Gunneridae</taxon>
        <taxon>Pentapetalae</taxon>
        <taxon>rosids</taxon>
        <taxon>fabids</taxon>
        <taxon>Rosales</taxon>
        <taxon>Rosaceae</taxon>
        <taxon>Amygdaloideae</taxon>
        <taxon>Amygdaleae</taxon>
        <taxon>Prunus</taxon>
    </lineage>
</organism>
<protein>
    <submittedName>
        <fullName evidence="8">NDR1/HIN1-like protein 13</fullName>
    </submittedName>
</protein>
<feature type="domain" description="Late embryogenesis abundant protein LEA-2 subgroup" evidence="7">
    <location>
        <begin position="138"/>
        <end position="241"/>
    </location>
</feature>
<sequence>MADRVHPRDSPFHTETTPLSLSRPSPPESEKPVPPPGTYVIQIPKDQVYRVPPPENASRYQSYTRRKARRSSCHCCCCWFLGLLAAIVFLSAVAAGVFYLVVRPESPNYSVESIAFKGFNLTTTSSPPSAILPEIHVTVRAQNPNKKIGIYYERESSVKLFYSDIKLCDGVLPAFYQPSKNVTEFQTALTGSGIKLTSAVQKGLVDAQKQGKVPLELDLRAPVRIKVGLIKTWTITVKVACQLTVDKLTADANIVSRDCDYGVDPW</sequence>
<evidence type="ECO:0000256" key="6">
    <source>
        <dbReference type="SAM" id="Phobius"/>
    </source>
</evidence>
<dbReference type="EMBL" id="PJQY01002406">
    <property type="protein sequence ID" value="PQP93974.1"/>
    <property type="molecule type" value="Genomic_DNA"/>
</dbReference>
<dbReference type="STRING" id="2094558.A0A314XIK3"/>
<proteinExistence type="predicted"/>